<sequence length="324" mass="38439">MKSDLTKSSSIHLTRVYPWLHAALFPIQSQSLMYCAIPKIASKTLVSLMIYVYVRDTIQNLTRNGTKPYIDQTQTQQYINIPRLIKELNKNGITVDEKSQESNSLLKLIETYLHILRFESVNDSLPSIFLNPWRFSIKDVFPQVHFTTSAYKERIATLEKDRIQSEPHYDNVRKTICRRFSKRNAIQHFSRPIIDQCSQTIPSFENFVQYILTNTETSYGIAQMDTHWQPYSTVCQVCKFQYNFIGKYETFHDDFHLLLKRLNVSDWNIEKRRGASGHKTRDYQQLYSTLPDHLICQLKRLYKEDFQLFNYRIEDYVNRTQLIC</sequence>
<keyword evidence="3 9" id="KW-0808">Transferase</keyword>
<dbReference type="PANTHER" id="PTHR12137">
    <property type="entry name" value="CARBOHYDRATE SULFOTRANSFERASE"/>
    <property type="match status" value="1"/>
</dbReference>
<evidence type="ECO:0000256" key="2">
    <source>
        <dbReference type="ARBA" id="ARBA00006339"/>
    </source>
</evidence>
<accession>A0A816C9B7</accession>
<dbReference type="Proteomes" id="UP000663828">
    <property type="component" value="Unassembled WGS sequence"/>
</dbReference>
<dbReference type="Pfam" id="PF03567">
    <property type="entry name" value="Sulfotransfer_2"/>
    <property type="match status" value="1"/>
</dbReference>
<comment type="similarity">
    <text evidence="2 9">Belongs to the sulfotransferase 2 family.</text>
</comment>
<protein>
    <recommendedName>
        <fullName evidence="9">Carbohydrate sulfotransferase</fullName>
        <ecNumber evidence="9">2.8.2.-</ecNumber>
    </recommendedName>
</protein>
<organism evidence="10 11">
    <name type="scientific">Adineta ricciae</name>
    <name type="common">Rotifer</name>
    <dbReference type="NCBI Taxonomy" id="249248"/>
    <lineage>
        <taxon>Eukaryota</taxon>
        <taxon>Metazoa</taxon>
        <taxon>Spiralia</taxon>
        <taxon>Gnathifera</taxon>
        <taxon>Rotifera</taxon>
        <taxon>Eurotatoria</taxon>
        <taxon>Bdelloidea</taxon>
        <taxon>Adinetida</taxon>
        <taxon>Adinetidae</taxon>
        <taxon>Adineta</taxon>
    </lineage>
</organism>
<evidence type="ECO:0000256" key="1">
    <source>
        <dbReference type="ARBA" id="ARBA00004323"/>
    </source>
</evidence>
<dbReference type="PANTHER" id="PTHR12137:SF54">
    <property type="entry name" value="CARBOHYDRATE SULFOTRANSFERASE"/>
    <property type="match status" value="1"/>
</dbReference>
<evidence type="ECO:0000256" key="5">
    <source>
        <dbReference type="ARBA" id="ARBA00022989"/>
    </source>
</evidence>
<evidence type="ECO:0000256" key="8">
    <source>
        <dbReference type="ARBA" id="ARBA00023180"/>
    </source>
</evidence>
<keyword evidence="4" id="KW-0812">Transmembrane</keyword>
<keyword evidence="9" id="KW-0119">Carbohydrate metabolism</keyword>
<keyword evidence="7" id="KW-0472">Membrane</keyword>
<keyword evidence="6 9" id="KW-0333">Golgi apparatus</keyword>
<dbReference type="EC" id="2.8.2.-" evidence="9"/>
<evidence type="ECO:0000256" key="9">
    <source>
        <dbReference type="RuleBase" id="RU364020"/>
    </source>
</evidence>
<evidence type="ECO:0000256" key="7">
    <source>
        <dbReference type="ARBA" id="ARBA00023136"/>
    </source>
</evidence>
<evidence type="ECO:0000256" key="6">
    <source>
        <dbReference type="ARBA" id="ARBA00023034"/>
    </source>
</evidence>
<keyword evidence="11" id="KW-1185">Reference proteome</keyword>
<keyword evidence="5" id="KW-1133">Transmembrane helix</keyword>
<dbReference type="AlphaFoldDB" id="A0A816C9B7"/>
<proteinExistence type="inferred from homology"/>
<evidence type="ECO:0000256" key="3">
    <source>
        <dbReference type="ARBA" id="ARBA00022679"/>
    </source>
</evidence>
<dbReference type="GO" id="GO:0008146">
    <property type="term" value="F:sulfotransferase activity"/>
    <property type="evidence" value="ECO:0007669"/>
    <property type="project" value="InterPro"/>
</dbReference>
<dbReference type="GO" id="GO:0000139">
    <property type="term" value="C:Golgi membrane"/>
    <property type="evidence" value="ECO:0007669"/>
    <property type="project" value="UniProtKB-SubCell"/>
</dbReference>
<reference evidence="10" key="1">
    <citation type="submission" date="2021-02" db="EMBL/GenBank/DDBJ databases">
        <authorList>
            <person name="Nowell W R."/>
        </authorList>
    </citation>
    <scope>NUCLEOTIDE SEQUENCE</scope>
</reference>
<keyword evidence="8 9" id="KW-0325">Glycoprotein</keyword>
<name>A0A816C9B7_ADIRI</name>
<dbReference type="GO" id="GO:0016051">
    <property type="term" value="P:carbohydrate biosynthetic process"/>
    <property type="evidence" value="ECO:0007669"/>
    <property type="project" value="InterPro"/>
</dbReference>
<dbReference type="InterPro" id="IPR018011">
    <property type="entry name" value="Carb_sulfotrans_8-10"/>
</dbReference>
<evidence type="ECO:0000256" key="4">
    <source>
        <dbReference type="ARBA" id="ARBA00022692"/>
    </source>
</evidence>
<comment type="subcellular location">
    <subcellularLocation>
        <location evidence="1 9">Golgi apparatus membrane</location>
        <topology evidence="1 9">Single-pass type II membrane protein</topology>
    </subcellularLocation>
</comment>
<gene>
    <name evidence="10" type="ORF">XAT740_LOCUS49900</name>
</gene>
<keyword evidence="9" id="KW-0735">Signal-anchor</keyword>
<dbReference type="InterPro" id="IPR005331">
    <property type="entry name" value="Sulfotransferase"/>
</dbReference>
<dbReference type="EMBL" id="CAJNOR010007506">
    <property type="protein sequence ID" value="CAF1618470.1"/>
    <property type="molecule type" value="Genomic_DNA"/>
</dbReference>
<comment type="caution">
    <text evidence="10">The sequence shown here is derived from an EMBL/GenBank/DDBJ whole genome shotgun (WGS) entry which is preliminary data.</text>
</comment>
<evidence type="ECO:0000313" key="10">
    <source>
        <dbReference type="EMBL" id="CAF1618470.1"/>
    </source>
</evidence>
<evidence type="ECO:0000313" key="11">
    <source>
        <dbReference type="Proteomes" id="UP000663828"/>
    </source>
</evidence>